<dbReference type="EMBL" id="FTOT01000003">
    <property type="protein sequence ID" value="SIS96896.1"/>
    <property type="molecule type" value="Genomic_DNA"/>
</dbReference>
<feature type="domain" description="Solute-binding protein family 5" evidence="6">
    <location>
        <begin position="68"/>
        <end position="423"/>
    </location>
</feature>
<comment type="similarity">
    <text evidence="2">Belongs to the bacterial solute-binding protein 5 family.</text>
</comment>
<gene>
    <name evidence="7" type="ORF">SAMN05421774_103346</name>
</gene>
<dbReference type="GO" id="GO:1904680">
    <property type="term" value="F:peptide transmembrane transporter activity"/>
    <property type="evidence" value="ECO:0007669"/>
    <property type="project" value="TreeGrafter"/>
</dbReference>
<organism evidence="7 8">
    <name type="scientific">Gemmobacter megaterium</name>
    <dbReference type="NCBI Taxonomy" id="1086013"/>
    <lineage>
        <taxon>Bacteria</taxon>
        <taxon>Pseudomonadati</taxon>
        <taxon>Pseudomonadota</taxon>
        <taxon>Alphaproteobacteria</taxon>
        <taxon>Rhodobacterales</taxon>
        <taxon>Paracoccaceae</taxon>
        <taxon>Gemmobacter</taxon>
    </lineage>
</organism>
<evidence type="ECO:0000256" key="5">
    <source>
        <dbReference type="SAM" id="SignalP"/>
    </source>
</evidence>
<evidence type="ECO:0000256" key="3">
    <source>
        <dbReference type="ARBA" id="ARBA00022448"/>
    </source>
</evidence>
<evidence type="ECO:0000256" key="4">
    <source>
        <dbReference type="ARBA" id="ARBA00022729"/>
    </source>
</evidence>
<accession>A0A1N7NF05</accession>
<dbReference type="Proteomes" id="UP000186141">
    <property type="component" value="Unassembled WGS sequence"/>
</dbReference>
<feature type="chain" id="PRO_5012320291" evidence="5">
    <location>
        <begin position="25"/>
        <end position="521"/>
    </location>
</feature>
<sequence>MTYAKRLLSSAALALVLSGGAVQAADLTYAISAPVTAVDPHYQNATPNNAALSNIFESLTVIGPDGMVEPSLAKEWRLIDDVTWEFDLVPAMFHDGTPMTAADVEFSLLRPATITNSPSAFTIYTRPIKEIQIVDDHTIRLITNAPFPQFPRDLTRVAIVKKDLVEGASTPEFNSGKAAIGTGPYKFTGYTPDDQLNMTRFDGYWGDAPAWDNVRIRFITDDGARSAALLSGSVDAIENVPTSDLERFQSNPDLVYESAKSMRVVFLFVDSGRDQAPTILSHDGKPLDKNPLKDVRVRQAINLAINRDAIRDRLMSGLAWPTNNIVFDGGEGYIEALDAPAFDADKAKALLAEAGYPDGFQVTLATPNNRLINDEQVAQGIAQMLTRAGIRTQVDSMPFTMVNTRGNGGEFAMSMMAWGNTADAAGGIRAMIACKDKDKGMGPVNWGNYCNPKLDEVTMKAMATMDEGERRGLMAEAAQIVHDDMAIVPLYWQGSTWAARKGIDILPRADEQTRPSSFVPN</sequence>
<reference evidence="7 8" key="1">
    <citation type="submission" date="2017-01" db="EMBL/GenBank/DDBJ databases">
        <authorList>
            <person name="Mah S.A."/>
            <person name="Swanson W.J."/>
            <person name="Moy G.W."/>
            <person name="Vacquier V.D."/>
        </authorList>
    </citation>
    <scope>NUCLEOTIDE SEQUENCE [LARGE SCALE GENOMIC DNA]</scope>
    <source>
        <strain evidence="7 8">DSM 26375</strain>
    </source>
</reference>
<name>A0A1N7NF05_9RHOB</name>
<dbReference type="GO" id="GO:0043190">
    <property type="term" value="C:ATP-binding cassette (ABC) transporter complex"/>
    <property type="evidence" value="ECO:0007669"/>
    <property type="project" value="InterPro"/>
</dbReference>
<evidence type="ECO:0000259" key="6">
    <source>
        <dbReference type="Pfam" id="PF00496"/>
    </source>
</evidence>
<dbReference type="PANTHER" id="PTHR30290">
    <property type="entry name" value="PERIPLASMIC BINDING COMPONENT OF ABC TRANSPORTER"/>
    <property type="match status" value="1"/>
</dbReference>
<dbReference type="OrthoDB" id="9803988at2"/>
<dbReference type="InterPro" id="IPR000914">
    <property type="entry name" value="SBP_5_dom"/>
</dbReference>
<keyword evidence="4 5" id="KW-0732">Signal</keyword>
<dbReference type="PANTHER" id="PTHR30290:SF9">
    <property type="entry name" value="OLIGOPEPTIDE-BINDING PROTEIN APPA"/>
    <property type="match status" value="1"/>
</dbReference>
<dbReference type="InterPro" id="IPR039424">
    <property type="entry name" value="SBP_5"/>
</dbReference>
<keyword evidence="3" id="KW-0813">Transport</keyword>
<evidence type="ECO:0000256" key="2">
    <source>
        <dbReference type="ARBA" id="ARBA00005695"/>
    </source>
</evidence>
<proteinExistence type="inferred from homology"/>
<evidence type="ECO:0000313" key="7">
    <source>
        <dbReference type="EMBL" id="SIS96896.1"/>
    </source>
</evidence>
<dbReference type="PIRSF" id="PIRSF002741">
    <property type="entry name" value="MppA"/>
    <property type="match status" value="1"/>
</dbReference>
<feature type="signal peptide" evidence="5">
    <location>
        <begin position="1"/>
        <end position="24"/>
    </location>
</feature>
<keyword evidence="8" id="KW-1185">Reference proteome</keyword>
<dbReference type="Gene3D" id="3.40.190.10">
    <property type="entry name" value="Periplasmic binding protein-like II"/>
    <property type="match status" value="1"/>
</dbReference>
<protein>
    <submittedName>
        <fullName evidence="7">Peptide/nickel transport system substrate-binding protein</fullName>
    </submittedName>
</protein>
<dbReference type="CDD" id="cd08498">
    <property type="entry name" value="PBP2_NikA_DppA_OppA_like_2"/>
    <property type="match status" value="1"/>
</dbReference>
<dbReference type="STRING" id="1086013.SAMN05421774_103346"/>
<evidence type="ECO:0000313" key="8">
    <source>
        <dbReference type="Proteomes" id="UP000186141"/>
    </source>
</evidence>
<evidence type="ECO:0000256" key="1">
    <source>
        <dbReference type="ARBA" id="ARBA00004418"/>
    </source>
</evidence>
<dbReference type="RefSeq" id="WP_076530927.1">
    <property type="nucleotide sequence ID" value="NZ_BMEH01000003.1"/>
</dbReference>
<dbReference type="GO" id="GO:0030288">
    <property type="term" value="C:outer membrane-bounded periplasmic space"/>
    <property type="evidence" value="ECO:0007669"/>
    <property type="project" value="UniProtKB-ARBA"/>
</dbReference>
<dbReference type="SUPFAM" id="SSF53850">
    <property type="entry name" value="Periplasmic binding protein-like II"/>
    <property type="match status" value="1"/>
</dbReference>
<dbReference type="Pfam" id="PF00496">
    <property type="entry name" value="SBP_bac_5"/>
    <property type="match status" value="1"/>
</dbReference>
<dbReference type="GO" id="GO:0015833">
    <property type="term" value="P:peptide transport"/>
    <property type="evidence" value="ECO:0007669"/>
    <property type="project" value="TreeGrafter"/>
</dbReference>
<dbReference type="Gene3D" id="3.90.76.10">
    <property type="entry name" value="Dipeptide-binding Protein, Domain 1"/>
    <property type="match status" value="1"/>
</dbReference>
<comment type="subcellular location">
    <subcellularLocation>
        <location evidence="1">Periplasm</location>
    </subcellularLocation>
</comment>
<dbReference type="AlphaFoldDB" id="A0A1N7NF05"/>
<dbReference type="InterPro" id="IPR030678">
    <property type="entry name" value="Peptide/Ni-bd"/>
</dbReference>
<dbReference type="Gene3D" id="3.10.105.10">
    <property type="entry name" value="Dipeptide-binding Protein, Domain 3"/>
    <property type="match status" value="1"/>
</dbReference>